<dbReference type="RefSeq" id="WP_245752063.1">
    <property type="nucleotide sequence ID" value="NZ_FOUZ01000005.1"/>
</dbReference>
<feature type="transmembrane region" description="Helical" evidence="1">
    <location>
        <begin position="53"/>
        <end position="75"/>
    </location>
</feature>
<protein>
    <recommendedName>
        <fullName evidence="4">Dolichyl-phosphate-mannose-protein mannosyltransferase</fullName>
    </recommendedName>
</protein>
<dbReference type="AlphaFoldDB" id="A0A1I4VHH2"/>
<reference evidence="3" key="1">
    <citation type="submission" date="2016-10" db="EMBL/GenBank/DDBJ databases">
        <authorList>
            <person name="Varghese N."/>
            <person name="Submissions S."/>
        </authorList>
    </citation>
    <scope>NUCLEOTIDE SEQUENCE [LARGE SCALE GENOMIC DNA]</scope>
    <source>
        <strain evidence="3">XJ109</strain>
    </source>
</reference>
<proteinExistence type="predicted"/>
<name>A0A1I4VHH2_9FLAO</name>
<feature type="transmembrane region" description="Helical" evidence="1">
    <location>
        <begin position="12"/>
        <end position="33"/>
    </location>
</feature>
<dbReference type="Proteomes" id="UP000199149">
    <property type="component" value="Unassembled WGS sequence"/>
</dbReference>
<feature type="transmembrane region" description="Helical" evidence="1">
    <location>
        <begin position="412"/>
        <end position="437"/>
    </location>
</feature>
<dbReference type="EMBL" id="FOUZ01000005">
    <property type="protein sequence ID" value="SFN00570.1"/>
    <property type="molecule type" value="Genomic_DNA"/>
</dbReference>
<gene>
    <name evidence="2" type="ORF">SAMN05421738_105140</name>
</gene>
<dbReference type="STRING" id="684065.SAMN05421738_105140"/>
<sequence>MLNQLKNVIKTTPFKIIILLIIGWIFMILLNYYLSNHHFFTGSRITFPISVVYFSKFTLQGILFSFIFLFTGILLLNNYKKLNYWSLFSSYIIIILLGNLSQGSLHYTFLRSFIDTDFQYFHDVIQIKNGYDFIAHYNTIQDTLTMHAKTHPPFAVWIQYILYTFFNKSVLGLSIGLSVLGLMSFIPLYKILTYFNLEKSRKNLLIIIFALIPAVNIYSIVSIDAVFLFFSLIFLYGTLLISKSTKINWFGILVTVIGFTLANSITFSGTFLACIAAILSIFELIKHKNYYPLYNFIIVGILFLIILFISNILLDYNHIEAFLNASKLENPNGFRGFEQPLVYIFTRIENISEILLFLSFGFFAYLFIPKNLNLQKQDISFYLPIIAFGSLLLMFLTGAYGTGETARACLYIYPFFLLLLIRIATVQTLLNIAYIALFQTFFMQMVGDYFW</sequence>
<evidence type="ECO:0000313" key="3">
    <source>
        <dbReference type="Proteomes" id="UP000199149"/>
    </source>
</evidence>
<keyword evidence="1" id="KW-1133">Transmembrane helix</keyword>
<evidence type="ECO:0000256" key="1">
    <source>
        <dbReference type="SAM" id="Phobius"/>
    </source>
</evidence>
<keyword evidence="3" id="KW-1185">Reference proteome</keyword>
<keyword evidence="1" id="KW-0812">Transmembrane</keyword>
<feature type="transmembrane region" description="Helical" evidence="1">
    <location>
        <begin position="351"/>
        <end position="368"/>
    </location>
</feature>
<feature type="transmembrane region" description="Helical" evidence="1">
    <location>
        <begin position="249"/>
        <end position="282"/>
    </location>
</feature>
<feature type="transmembrane region" description="Helical" evidence="1">
    <location>
        <begin position="82"/>
        <end position="100"/>
    </location>
</feature>
<evidence type="ECO:0008006" key="4">
    <source>
        <dbReference type="Google" id="ProtNLM"/>
    </source>
</evidence>
<evidence type="ECO:0000313" key="2">
    <source>
        <dbReference type="EMBL" id="SFN00570.1"/>
    </source>
</evidence>
<organism evidence="2 3">
    <name type="scientific">Algoriella xinjiangensis</name>
    <dbReference type="NCBI Taxonomy" id="684065"/>
    <lineage>
        <taxon>Bacteria</taxon>
        <taxon>Pseudomonadati</taxon>
        <taxon>Bacteroidota</taxon>
        <taxon>Flavobacteriia</taxon>
        <taxon>Flavobacteriales</taxon>
        <taxon>Weeksellaceae</taxon>
        <taxon>Algoriella</taxon>
    </lineage>
</organism>
<keyword evidence="1" id="KW-0472">Membrane</keyword>
<feature type="transmembrane region" description="Helical" evidence="1">
    <location>
        <begin position="170"/>
        <end position="192"/>
    </location>
</feature>
<feature type="transmembrane region" description="Helical" evidence="1">
    <location>
        <begin position="294"/>
        <end position="314"/>
    </location>
</feature>
<feature type="transmembrane region" description="Helical" evidence="1">
    <location>
        <begin position="380"/>
        <end position="400"/>
    </location>
</feature>
<feature type="transmembrane region" description="Helical" evidence="1">
    <location>
        <begin position="204"/>
        <end position="237"/>
    </location>
</feature>
<accession>A0A1I4VHH2</accession>